<proteinExistence type="predicted"/>
<evidence type="ECO:0000259" key="5">
    <source>
        <dbReference type="PROSITE" id="PS50975"/>
    </source>
</evidence>
<gene>
    <name evidence="6" type="ORF">EG19_06040</name>
</gene>
<evidence type="ECO:0000256" key="1">
    <source>
        <dbReference type="ARBA" id="ARBA00022723"/>
    </source>
</evidence>
<dbReference type="InterPro" id="IPR004666">
    <property type="entry name" value="Rp_bS6_RimK/Lys_biosynth_LsyX"/>
</dbReference>
<dbReference type="AlphaFoldDB" id="A0A062XL81"/>
<dbReference type="NCBIfam" id="TIGR00768">
    <property type="entry name" value="rimK_fam"/>
    <property type="match status" value="1"/>
</dbReference>
<dbReference type="InterPro" id="IPR013651">
    <property type="entry name" value="ATP-grasp_RimK-type"/>
</dbReference>
<keyword evidence="1" id="KW-0479">Metal-binding</keyword>
<dbReference type="GO" id="GO:0018169">
    <property type="term" value="F:ribosomal S6-glutamic acid ligase activity"/>
    <property type="evidence" value="ECO:0007669"/>
    <property type="project" value="TreeGrafter"/>
</dbReference>
<feature type="domain" description="ATP-grasp" evidence="5">
    <location>
        <begin position="104"/>
        <end position="285"/>
    </location>
</feature>
<dbReference type="Proteomes" id="UP000027284">
    <property type="component" value="Unassembled WGS sequence"/>
</dbReference>
<dbReference type="Gene3D" id="3.30.1490.20">
    <property type="entry name" value="ATP-grasp fold, A domain"/>
    <property type="match status" value="1"/>
</dbReference>
<dbReference type="PANTHER" id="PTHR21621:SF0">
    <property type="entry name" value="BETA-CITRYLGLUTAMATE SYNTHASE B-RELATED"/>
    <property type="match status" value="1"/>
</dbReference>
<keyword evidence="2 4" id="KW-0547">Nucleotide-binding</keyword>
<dbReference type="GO" id="GO:0005737">
    <property type="term" value="C:cytoplasm"/>
    <property type="evidence" value="ECO:0007669"/>
    <property type="project" value="TreeGrafter"/>
</dbReference>
<evidence type="ECO:0000313" key="6">
    <source>
        <dbReference type="EMBL" id="KDA53307.1"/>
    </source>
</evidence>
<dbReference type="Gene3D" id="3.30.470.20">
    <property type="entry name" value="ATP-grasp fold, B domain"/>
    <property type="match status" value="1"/>
</dbReference>
<keyword evidence="3 4" id="KW-0067">ATP-binding</keyword>
<evidence type="ECO:0000313" key="7">
    <source>
        <dbReference type="Proteomes" id="UP000027284"/>
    </source>
</evidence>
<dbReference type="OrthoDB" id="3865600at2"/>
<dbReference type="EMBL" id="JMFG01000023">
    <property type="protein sequence ID" value="KDA53307.1"/>
    <property type="molecule type" value="Genomic_DNA"/>
</dbReference>
<dbReference type="STRING" id="1312852.EG19_06040"/>
<evidence type="ECO:0000256" key="4">
    <source>
        <dbReference type="PROSITE-ProRule" id="PRU00409"/>
    </source>
</evidence>
<protein>
    <recommendedName>
        <fullName evidence="5">ATP-grasp domain-containing protein</fullName>
    </recommendedName>
</protein>
<reference evidence="6 7" key="1">
    <citation type="submission" date="2014-04" db="EMBL/GenBank/DDBJ databases">
        <title>The Genome Sequence of Thermoanaerobaculum aquaticum MP-01, The First Cultivated Group 23 Acidobacterium.</title>
        <authorList>
            <person name="Stamps B.W."/>
            <person name="Losey N.A."/>
            <person name="Lawson P.A."/>
            <person name="Stevenson B.S."/>
        </authorList>
    </citation>
    <scope>NUCLEOTIDE SEQUENCE [LARGE SCALE GENOMIC DNA]</scope>
    <source>
        <strain evidence="6 7">MP-01</strain>
    </source>
</reference>
<evidence type="ECO:0000256" key="3">
    <source>
        <dbReference type="ARBA" id="ARBA00022840"/>
    </source>
</evidence>
<dbReference type="GO" id="GO:0046872">
    <property type="term" value="F:metal ion binding"/>
    <property type="evidence" value="ECO:0007669"/>
    <property type="project" value="UniProtKB-KW"/>
</dbReference>
<dbReference type="Pfam" id="PF08443">
    <property type="entry name" value="RimK"/>
    <property type="match status" value="1"/>
</dbReference>
<sequence>MLELGVLTATPHLPIYQELLAAGPELGVVVHLWDATKMAAQVPGGVTLEGKPLAVQQVPVFLPRVGNWRPESTLALITALERLGCTPFNRPEAIRVGRDHLRTVEALSLAGIPHPPTVVGSDPEVLARAAQTLGFPVVVKSRRSRQGVGVIRCGSLPELEAVLDALWRVGEEVVVQRFCPPGGESFRALVLQGSVLGVTRHRAPQGEFRSNAARGGVVEACPADGHLRNLAVAAAAALGLAFCGVDLWPDGDTLLVGEVNPTPGWKHFARATGISVARLVLEAMVAQARLRGER</sequence>
<dbReference type="InterPro" id="IPR011761">
    <property type="entry name" value="ATP-grasp"/>
</dbReference>
<dbReference type="PROSITE" id="PS50975">
    <property type="entry name" value="ATP_GRASP"/>
    <property type="match status" value="1"/>
</dbReference>
<comment type="caution">
    <text evidence="6">The sequence shown here is derived from an EMBL/GenBank/DDBJ whole genome shotgun (WGS) entry which is preliminary data.</text>
</comment>
<dbReference type="GO" id="GO:0005524">
    <property type="term" value="F:ATP binding"/>
    <property type="evidence" value="ECO:0007669"/>
    <property type="project" value="UniProtKB-UniRule"/>
</dbReference>
<accession>A0A062XL81</accession>
<dbReference type="RefSeq" id="WP_038049838.1">
    <property type="nucleotide sequence ID" value="NZ_JMFG01000023.1"/>
</dbReference>
<dbReference type="InterPro" id="IPR013815">
    <property type="entry name" value="ATP_grasp_subdomain_1"/>
</dbReference>
<evidence type="ECO:0000256" key="2">
    <source>
        <dbReference type="ARBA" id="ARBA00022741"/>
    </source>
</evidence>
<organism evidence="6 7">
    <name type="scientific">Thermoanaerobaculum aquaticum</name>
    <dbReference type="NCBI Taxonomy" id="1312852"/>
    <lineage>
        <taxon>Bacteria</taxon>
        <taxon>Pseudomonadati</taxon>
        <taxon>Acidobacteriota</taxon>
        <taxon>Thermoanaerobaculia</taxon>
        <taxon>Thermoanaerobaculales</taxon>
        <taxon>Thermoanaerobaculaceae</taxon>
        <taxon>Thermoanaerobaculum</taxon>
    </lineage>
</organism>
<dbReference type="SUPFAM" id="SSF56059">
    <property type="entry name" value="Glutathione synthetase ATP-binding domain-like"/>
    <property type="match status" value="1"/>
</dbReference>
<dbReference type="PANTHER" id="PTHR21621">
    <property type="entry name" value="RIBOSOMAL PROTEIN S6 MODIFICATION PROTEIN"/>
    <property type="match status" value="1"/>
</dbReference>
<dbReference type="GO" id="GO:0009432">
    <property type="term" value="P:SOS response"/>
    <property type="evidence" value="ECO:0007669"/>
    <property type="project" value="TreeGrafter"/>
</dbReference>
<name>A0A062XL81_9BACT</name>
<keyword evidence="7" id="KW-1185">Reference proteome</keyword>
<dbReference type="Gene3D" id="3.40.50.20">
    <property type="match status" value="1"/>
</dbReference>